<dbReference type="Proteomes" id="UP001595923">
    <property type="component" value="Unassembled WGS sequence"/>
</dbReference>
<protein>
    <submittedName>
        <fullName evidence="1">Uncharacterized protein</fullName>
    </submittedName>
</protein>
<organism evidence="1 2">
    <name type="scientific">Nocardiopsis mangrovi</name>
    <dbReference type="NCBI Taxonomy" id="1179818"/>
    <lineage>
        <taxon>Bacteria</taxon>
        <taxon>Bacillati</taxon>
        <taxon>Actinomycetota</taxon>
        <taxon>Actinomycetes</taxon>
        <taxon>Streptosporangiales</taxon>
        <taxon>Nocardiopsidaceae</taxon>
        <taxon>Nocardiopsis</taxon>
    </lineage>
</organism>
<sequence>MIDNYGLSEVDAGGIAWRRAVTQPWPGATAVITKVIAVSWGPDGIGKVAAGHARSRGVAGEGWVRPKGPAVAGRHCSVDDGRVSAGFTAESAPHVDGDVVARLTGTSAVGAS</sequence>
<gene>
    <name evidence="1" type="ORF">ACFO4E_03750</name>
</gene>
<dbReference type="EMBL" id="JBHSFQ010000002">
    <property type="protein sequence ID" value="MFC4560968.1"/>
    <property type="molecule type" value="Genomic_DNA"/>
</dbReference>
<dbReference type="RefSeq" id="WP_378571550.1">
    <property type="nucleotide sequence ID" value="NZ_JBHSFQ010000002.1"/>
</dbReference>
<accession>A0ABV9DTN3</accession>
<proteinExistence type="predicted"/>
<comment type="caution">
    <text evidence="1">The sequence shown here is derived from an EMBL/GenBank/DDBJ whole genome shotgun (WGS) entry which is preliminary data.</text>
</comment>
<name>A0ABV9DTN3_9ACTN</name>
<evidence type="ECO:0000313" key="2">
    <source>
        <dbReference type="Proteomes" id="UP001595923"/>
    </source>
</evidence>
<keyword evidence="2" id="KW-1185">Reference proteome</keyword>
<evidence type="ECO:0000313" key="1">
    <source>
        <dbReference type="EMBL" id="MFC4560968.1"/>
    </source>
</evidence>
<reference evidence="2" key="1">
    <citation type="journal article" date="2019" name="Int. J. Syst. Evol. Microbiol.">
        <title>The Global Catalogue of Microorganisms (GCM) 10K type strain sequencing project: providing services to taxonomists for standard genome sequencing and annotation.</title>
        <authorList>
            <consortium name="The Broad Institute Genomics Platform"/>
            <consortium name="The Broad Institute Genome Sequencing Center for Infectious Disease"/>
            <person name="Wu L."/>
            <person name="Ma J."/>
        </authorList>
    </citation>
    <scope>NUCLEOTIDE SEQUENCE [LARGE SCALE GENOMIC DNA]</scope>
    <source>
        <strain evidence="2">XZYJ18</strain>
    </source>
</reference>